<keyword evidence="2 10" id="KW-0245">EGF-like domain</keyword>
<dbReference type="PROSITE" id="PS50026">
    <property type="entry name" value="EGF_3"/>
    <property type="match status" value="15"/>
</dbReference>
<dbReference type="InterPro" id="IPR036378">
    <property type="entry name" value="FAS1_dom_sf"/>
</dbReference>
<evidence type="ECO:0000313" key="16">
    <source>
        <dbReference type="Ensembl" id="ENSPKIP00000010527.1"/>
    </source>
</evidence>
<feature type="domain" description="FAS1" evidence="14">
    <location>
        <begin position="541"/>
        <end position="677"/>
    </location>
</feature>
<dbReference type="GO" id="GO:0016020">
    <property type="term" value="C:membrane"/>
    <property type="evidence" value="ECO:0007669"/>
    <property type="project" value="UniProtKB-SubCell"/>
</dbReference>
<dbReference type="SUPFAM" id="SSF56436">
    <property type="entry name" value="C-type lectin-like"/>
    <property type="match status" value="1"/>
</dbReference>
<dbReference type="GO" id="GO:0005540">
    <property type="term" value="F:hyaluronic acid binding"/>
    <property type="evidence" value="ECO:0007669"/>
    <property type="project" value="InterPro"/>
</dbReference>
<accession>A0A3B3QV95</accession>
<dbReference type="InterPro" id="IPR056806">
    <property type="entry name" value="EGF_STAB1-2"/>
</dbReference>
<feature type="disulfide bond" evidence="10">
    <location>
        <begin position="227"/>
        <end position="236"/>
    </location>
</feature>
<dbReference type="InterPro" id="IPR000538">
    <property type="entry name" value="Link_dom"/>
</dbReference>
<evidence type="ECO:0000256" key="10">
    <source>
        <dbReference type="PROSITE-ProRule" id="PRU00076"/>
    </source>
</evidence>
<feature type="domain" description="EGF-like" evidence="13">
    <location>
        <begin position="764"/>
        <end position="804"/>
    </location>
</feature>
<feature type="disulfide bond" evidence="10">
    <location>
        <begin position="1446"/>
        <end position="1455"/>
    </location>
</feature>
<feature type="domain" description="EGF-like" evidence="13">
    <location>
        <begin position="983"/>
        <end position="1024"/>
    </location>
</feature>
<evidence type="ECO:0000256" key="3">
    <source>
        <dbReference type="ARBA" id="ARBA00022692"/>
    </source>
</evidence>
<feature type="disulfide bond" evidence="10">
    <location>
        <begin position="1998"/>
        <end position="2007"/>
    </location>
</feature>
<feature type="domain" description="EGF-like" evidence="13">
    <location>
        <begin position="1500"/>
        <end position="1541"/>
    </location>
</feature>
<feature type="transmembrane region" description="Helical" evidence="12">
    <location>
        <begin position="2488"/>
        <end position="2509"/>
    </location>
</feature>
<feature type="domain" description="EGF-like" evidence="13">
    <location>
        <begin position="2092"/>
        <end position="2132"/>
    </location>
</feature>
<dbReference type="Ensembl" id="ENSPKIT00000034660.1">
    <property type="protein sequence ID" value="ENSPKIP00000010527.1"/>
    <property type="gene ID" value="ENSPKIG00000025195.1"/>
</dbReference>
<proteinExistence type="predicted"/>
<keyword evidence="6 10" id="KW-1015">Disulfide bond</keyword>
<dbReference type="FunFam" id="2.30.180.10:FF:000005">
    <property type="entry name" value="Stabilin 2"/>
    <property type="match status" value="2"/>
</dbReference>
<dbReference type="FunFam" id="3.10.100.10:FF:000001">
    <property type="entry name" value="Hyaluronan proteoglycan link protein 1"/>
    <property type="match status" value="1"/>
</dbReference>
<dbReference type="SMART" id="SM00180">
    <property type="entry name" value="EGF_Lam"/>
    <property type="match status" value="4"/>
</dbReference>
<reference evidence="16" key="2">
    <citation type="submission" date="2025-09" db="UniProtKB">
        <authorList>
            <consortium name="Ensembl"/>
        </authorList>
    </citation>
    <scope>IDENTIFICATION</scope>
</reference>
<feature type="domain" description="EGF-like" evidence="13">
    <location>
        <begin position="2133"/>
        <end position="2175"/>
    </location>
</feature>
<evidence type="ECO:0000259" key="15">
    <source>
        <dbReference type="PROSITE" id="PS50963"/>
    </source>
</evidence>
<dbReference type="PANTHER" id="PTHR24038:SF8">
    <property type="entry name" value="STABILIN-1"/>
    <property type="match status" value="1"/>
</dbReference>
<evidence type="ECO:0000256" key="9">
    <source>
        <dbReference type="ARBA" id="ARBA00023292"/>
    </source>
</evidence>
<feature type="domain" description="EGF-like" evidence="13">
    <location>
        <begin position="940"/>
        <end position="982"/>
    </location>
</feature>
<evidence type="ECO:0000256" key="8">
    <source>
        <dbReference type="ARBA" id="ARBA00023180"/>
    </source>
</evidence>
<evidence type="ECO:0000256" key="1">
    <source>
        <dbReference type="ARBA" id="ARBA00004479"/>
    </source>
</evidence>
<evidence type="ECO:0000256" key="6">
    <source>
        <dbReference type="ARBA" id="ARBA00023157"/>
    </source>
</evidence>
<keyword evidence="7" id="KW-0675">Receptor</keyword>
<keyword evidence="5 12" id="KW-0472">Membrane</keyword>
<dbReference type="InterPro" id="IPR024731">
    <property type="entry name" value="NELL2-like_EGF"/>
</dbReference>
<feature type="disulfide bond" evidence="11">
    <location>
        <begin position="2231"/>
        <end position="2300"/>
    </location>
</feature>
<feature type="disulfide bond" evidence="10">
    <location>
        <begin position="1464"/>
        <end position="1474"/>
    </location>
</feature>
<evidence type="ECO:0000259" key="13">
    <source>
        <dbReference type="PROSITE" id="PS50026"/>
    </source>
</evidence>
<dbReference type="PANTHER" id="PTHR24038">
    <property type="entry name" value="STABILIN"/>
    <property type="match status" value="1"/>
</dbReference>
<feature type="domain" description="EGF-like" evidence="13">
    <location>
        <begin position="1968"/>
        <end position="2008"/>
    </location>
</feature>
<dbReference type="SMART" id="SM00554">
    <property type="entry name" value="FAS1"/>
    <property type="match status" value="7"/>
</dbReference>
<feature type="disulfide bond" evidence="10">
    <location>
        <begin position="2061"/>
        <end position="2071"/>
    </location>
</feature>
<keyword evidence="9" id="KW-0424">Laminin EGF-like domain</keyword>
<evidence type="ECO:0000259" key="14">
    <source>
        <dbReference type="PROSITE" id="PS50213"/>
    </source>
</evidence>
<feature type="disulfide bond" evidence="10">
    <location>
        <begin position="1427"/>
        <end position="1444"/>
    </location>
</feature>
<feature type="domain" description="EGF-like" evidence="13">
    <location>
        <begin position="2015"/>
        <end position="2052"/>
    </location>
</feature>
<dbReference type="Gene3D" id="2.10.25.10">
    <property type="entry name" value="Laminin"/>
    <property type="match status" value="11"/>
</dbReference>
<keyword evidence="3 12" id="KW-0812">Transmembrane</keyword>
<feature type="domain" description="FAS1" evidence="14">
    <location>
        <begin position="2322"/>
        <end position="2463"/>
    </location>
</feature>
<feature type="domain" description="EGF-like" evidence="13">
    <location>
        <begin position="2057"/>
        <end position="2091"/>
    </location>
</feature>
<organism evidence="16 17">
    <name type="scientific">Paramormyrops kingsleyae</name>
    <dbReference type="NCBI Taxonomy" id="1676925"/>
    <lineage>
        <taxon>Eukaryota</taxon>
        <taxon>Metazoa</taxon>
        <taxon>Chordata</taxon>
        <taxon>Craniata</taxon>
        <taxon>Vertebrata</taxon>
        <taxon>Euteleostomi</taxon>
        <taxon>Actinopterygii</taxon>
        <taxon>Neopterygii</taxon>
        <taxon>Teleostei</taxon>
        <taxon>Osteoglossocephala</taxon>
        <taxon>Osteoglossomorpha</taxon>
        <taxon>Osteoglossiformes</taxon>
        <taxon>Mormyridae</taxon>
        <taxon>Paramormyrops</taxon>
    </lineage>
</organism>
<feature type="disulfide bond" evidence="10">
    <location>
        <begin position="1402"/>
        <end position="1411"/>
    </location>
</feature>
<dbReference type="SUPFAM" id="SSF82153">
    <property type="entry name" value="FAS1 domain"/>
    <property type="match status" value="7"/>
</dbReference>
<feature type="domain" description="FAS1" evidence="14">
    <location>
        <begin position="1024"/>
        <end position="1153"/>
    </location>
</feature>
<evidence type="ECO:0000256" key="12">
    <source>
        <dbReference type="SAM" id="Phobius"/>
    </source>
</evidence>
<evidence type="ECO:0000313" key="17">
    <source>
        <dbReference type="Proteomes" id="UP000261540"/>
    </source>
</evidence>
<evidence type="ECO:0000256" key="11">
    <source>
        <dbReference type="PROSITE-ProRule" id="PRU00323"/>
    </source>
</evidence>
<dbReference type="InterPro" id="IPR000782">
    <property type="entry name" value="FAS1_domain"/>
</dbReference>
<feature type="disulfide bond" evidence="10">
    <location>
        <begin position="182"/>
        <end position="191"/>
    </location>
</feature>
<dbReference type="Pfam" id="PF02469">
    <property type="entry name" value="Fasciclin"/>
    <property type="match status" value="7"/>
</dbReference>
<dbReference type="Gene3D" id="2.170.300.10">
    <property type="entry name" value="Tie2 ligand-binding domain superfamily"/>
    <property type="match status" value="1"/>
</dbReference>
<feature type="domain" description="EGF-like" evidence="13">
    <location>
        <begin position="1419"/>
        <end position="1456"/>
    </location>
</feature>
<feature type="domain" description="Link" evidence="15">
    <location>
        <begin position="2209"/>
        <end position="2302"/>
    </location>
</feature>
<dbReference type="PROSITE" id="PS50213">
    <property type="entry name" value="FAS1"/>
    <property type="match status" value="7"/>
</dbReference>
<feature type="domain" description="EGF-like" evidence="13">
    <location>
        <begin position="897"/>
        <end position="939"/>
    </location>
</feature>
<keyword evidence="17" id="KW-1185">Reference proteome</keyword>
<comment type="caution">
    <text evidence="10">Lacks conserved residue(s) required for the propagation of feature annotation.</text>
</comment>
<keyword evidence="4 12" id="KW-1133">Transmembrane helix</keyword>
<feature type="disulfide bond" evidence="10">
    <location>
        <begin position="1468"/>
        <end position="1485"/>
    </location>
</feature>
<dbReference type="PROSITE" id="PS50963">
    <property type="entry name" value="LINK_2"/>
    <property type="match status" value="1"/>
</dbReference>
<dbReference type="FunFam" id="2.10.25.10:FF:000040">
    <property type="entry name" value="Stabilin 2"/>
    <property type="match status" value="4"/>
</dbReference>
<feature type="domain" description="EGF-like" evidence="13">
    <location>
        <begin position="200"/>
        <end position="237"/>
    </location>
</feature>
<feature type="domain" description="FAS1" evidence="14">
    <location>
        <begin position="1742"/>
        <end position="1882"/>
    </location>
</feature>
<feature type="disulfide bond" evidence="10">
    <location>
        <begin position="2042"/>
        <end position="2051"/>
    </location>
</feature>
<dbReference type="SMART" id="SM00445">
    <property type="entry name" value="LINK"/>
    <property type="match status" value="1"/>
</dbReference>
<dbReference type="PROSITE" id="PS00022">
    <property type="entry name" value="EGF_1"/>
    <property type="match status" value="7"/>
</dbReference>
<evidence type="ECO:0000256" key="5">
    <source>
        <dbReference type="ARBA" id="ARBA00023136"/>
    </source>
</evidence>
<feature type="disulfide bond" evidence="11">
    <location>
        <begin position="2255"/>
        <end position="2276"/>
    </location>
</feature>
<sequence length="2573" mass="277606">MTVSCPWAARGPGLPLTHGTPFDLPVMSLRAPALVGLWASAASRSEINMRLLLLLILGLVMSFSEELEDPNPPNRCDEHRAISAVTPCTSCAASPAMTCPRGFRNTSGDIGDRGCSYTVSIGGRLRVLPGCRHTCEKRVSELRCCPNFWGPLCLPCPSWSGEACNGHGSCMDGAAGNGTCVCDEGFSGLACQDCQKSSAYGEHCDSECSCVHGQCNKGPRGNGECYCQPPYTGSRCDTVTESCSNCPTNSYCKGNGSNAVCECLPGFKTNGSICAGICVRDTCAENADCTYLGGRGPQCKCKVGYEGDGKVCLPVNPCSVDHGDCPANSTTCVYVSPGKSRCACKGTMGGSSPSEGCAPRSACTDMTCDRGARCETGPDELPSCTCGAHQVGDGRRCFGSIMERVLELDRSGRQNGEITGSVTLFEKGCQITLSKHGPFTAFVPLLRAAPTGVSESSFCRHHLILGQHLLRDLQGNNFWTFGGDAVRFKEDKQFCLIRDPDILYSIIQSDIPASNGIIHIIDTPITNTHSDVTSVHKQLANETVGEIIAQDPRFSRFRSLLDSCSLPVSLRSAGPLTVFAPTNEALDLFQDGTVTYMITHAQHKLQELLKHHIFSAAASVALDQLASMSELETMANQIIRVNVTNDGRMLLGDKEVILGSSSIIASNGIVHLINGVLVPPSIEPILPKRCDVTESIITTGPCVRCDQLSETHCPSGTTELRSHMVDCEYQASSSSSALSVGGCAKYCNLTRMRAECCKGFYGPDCKPCSGGFQEPCYGKGTCLDGITGNGTCSCKPGFKGTACHICADEAKHGEECDEECRCVHGVCDNRPGSTGICRKGSCQQGFSGEFCDKTVKPCDSDGTFQICYIHADCDFSGLHPMCVCRAGYEGDGRSCTPINLCLSASRGGCDKNAQCIYAGPANVSCVCNQGWTGDGTYCVEVNNCLLESHGGCHGNASCIFVGPGEHECICNRGYQGDGISCDIINPCLIDNGGCHMLASCELREGGTYMCVCPAGYSGDGTMCYGSILIELDANSDFYQFNDFIKKSSPLNLKGNVTALVPSKDAFNNLNDNEMKFWNDPYRLPYLLKVHFLEGAFSYEDLKKHVNKDLATLNPQTKWGIKDQNGEVMVQNATIIIPDIPATNGYIHVIDKVLTPRLSDLPQAPPTLMELLNQTPAFSLFRQATLLYNLTDIIQSQKYTLFVPLDDAIRKHMSETNSTGLDEGAFKYHIIVSERLYPDDLRNGTVKSTLLGPAHQIMFHTNHQNEIFANEVALDGNFTVTKNGAVFGISQLFEIHKNRCIKDAMIKIRGKCGSCEMSPRCPRNSIPVTLAFPSNMEPNCNYGKQVKSVSGCMTDCFRKEKDHSCCPGYFGHGCFKCPGKLGNWCSGNGRCQDGTFGSGDCLCNEGFHGTACETCDPGRYGKDCKSVCNCGNGKCTDGLDGDGRCLCYKGWKGVNCSVEIASDACGGVCDDNANCITDGPTFPPTCSCMAGYQGNGTSCQEIDPCVESNGGCSAHASCVKTLPGERTCSCLDGYKGDGVVCLEIDGCLENNGGCHTNADCLKTGPNQNNGGCSPNAGCTYTGPGERACACQRGFVGDGLTCRGSLIYEVRRHPQASWLNKRLEDMRIGDLKQKGPFTLFVPHVDYIQNFTVEPWINSSNLDDLLRYHMIGCKQLLQSDLQSASEVVTLSGYRLRISVREGSLYINEDTKIVNSDYITTTGVLHFIDKVLTPYDIGNKSRGLPETLNVTAAAEAYGYTVFGRLLQEADLTAMVQNSWHHPFTMLWPRDAAFSALPEERRRWLFSEEHHDKLVATVKAHIIRGAKLPAASLPMKGSLRTIFGSTISFSCDRRTVGDILVDDGNARVIERHLDFNVGIAHGIDQLLEPPGLGARCDTFKEKKINGLCWMCWTRPRCPFGYRFTGETKPCSIDRISMKRRPSHEDFFRAWRCQPVCVKVQWVPQCCQNHYGRDCQVCPGGLEAPCSNHGVCSDRMQGQGTCVCHAGFTGTACERCRPNYHGANCTQCMCSPNGTCEDGMEGDGSCFCQEGWTGARCEAKLETEPLCSPPCHANAVCQDGNTCECDPSYEGDGWNCTAPDLCGDDNGGCHEHASCSQTGVNVTCLCEAGYTGDGYACSPINRCMEEPNGGCSDFATCLYAGPKKRVCQCHPGYVGDGIQCLQKVVPPVSRCLEDNGGCDPKADCKDLHFHGNTAGVFHLRSPLGAYKLNYTEAQAACRAEQASLATFSQLSDAQQLGMHLCVAGWIEGQQAGYPTRFPSPKCGNNHVGVVMYKSPVALNSTYDAYCYRIQDVTCDCGPGYIGDGLFCHGHLASVVATNDNFSVFYSILLNYANSSPAAAALLNLLSSHSTNITLFIPQNAGFHVNQTLSWRDLEYHISANNGAHFYDDLEHGMLVPSQLGYNLSVAVSSPNRTLDSAAQLPEKHVNDRLIVDWDIPATNGIIHVLEGPLKAPPPPVLPAESPSNAMSHSHAGTVINAVLAAAVLAAFGGLVYYLYKRKNTGFHFRHFQNEEDQGGPSSTEAKPTLVSIPNPLYSGSMAFAEPFGDFPNADSSDIQHMCN</sequence>
<dbReference type="GO" id="GO:0007155">
    <property type="term" value="P:cell adhesion"/>
    <property type="evidence" value="ECO:0007669"/>
    <property type="project" value="InterPro"/>
</dbReference>
<dbReference type="InterPro" id="IPR002049">
    <property type="entry name" value="LE_dom"/>
</dbReference>
<dbReference type="SMART" id="SM00181">
    <property type="entry name" value="EGF"/>
    <property type="match status" value="22"/>
</dbReference>
<dbReference type="PROSITE" id="PS01241">
    <property type="entry name" value="LINK_1"/>
    <property type="match status" value="1"/>
</dbReference>
<feature type="domain" description="EGF-like" evidence="13">
    <location>
        <begin position="154"/>
        <end position="192"/>
    </location>
</feature>
<dbReference type="InterPro" id="IPR016186">
    <property type="entry name" value="C-type_lectin-like/link_sf"/>
</dbReference>
<dbReference type="PROSITE" id="PS01186">
    <property type="entry name" value="EGF_2"/>
    <property type="match status" value="13"/>
</dbReference>
<dbReference type="SMART" id="SM00179">
    <property type="entry name" value="EGF_CA"/>
    <property type="match status" value="5"/>
</dbReference>
<dbReference type="GeneTree" id="ENSGT00940000157928"/>
<feature type="domain" description="FAS1" evidence="14">
    <location>
        <begin position="1164"/>
        <end position="1292"/>
    </location>
</feature>
<dbReference type="Pfam" id="PF24887">
    <property type="entry name" value="EGF_STAB1-2"/>
    <property type="match status" value="2"/>
</dbReference>
<dbReference type="InterPro" id="IPR001881">
    <property type="entry name" value="EGF-like_Ca-bd_dom"/>
</dbReference>
<dbReference type="FunFam" id="2.30.180.10:FF:000014">
    <property type="entry name" value="Stabilin 1"/>
    <property type="match status" value="1"/>
</dbReference>
<feature type="domain" description="FAS1" evidence="14">
    <location>
        <begin position="402"/>
        <end position="525"/>
    </location>
</feature>
<evidence type="ECO:0000256" key="4">
    <source>
        <dbReference type="ARBA" id="ARBA00022989"/>
    </source>
</evidence>
<dbReference type="Proteomes" id="UP000261540">
    <property type="component" value="Unplaced"/>
</dbReference>
<dbReference type="Gene3D" id="2.30.180.10">
    <property type="entry name" value="FAS1 domain"/>
    <property type="match status" value="7"/>
</dbReference>
<feature type="domain" description="EGF-like" evidence="13">
    <location>
        <begin position="1380"/>
        <end position="1412"/>
    </location>
</feature>
<comment type="subcellular location">
    <subcellularLocation>
        <location evidence="1">Membrane</location>
        <topology evidence="1">Single-pass type I membrane protein</topology>
    </subcellularLocation>
</comment>
<dbReference type="CDD" id="cd00055">
    <property type="entry name" value="EGF_Lam"/>
    <property type="match status" value="1"/>
</dbReference>
<dbReference type="Gene3D" id="3.10.100.10">
    <property type="entry name" value="Mannose-Binding Protein A, subunit A"/>
    <property type="match status" value="1"/>
</dbReference>
<name>A0A3B3QV95_9TELE</name>
<feature type="disulfide bond" evidence="10">
    <location>
        <begin position="208"/>
        <end position="225"/>
    </location>
</feature>
<dbReference type="InterPro" id="IPR000742">
    <property type="entry name" value="EGF"/>
</dbReference>
<feature type="domain" description="EGF-like" evidence="13">
    <location>
        <begin position="1460"/>
        <end position="1499"/>
    </location>
</feature>
<dbReference type="PROSITE" id="PS01248">
    <property type="entry name" value="EGF_LAM_1"/>
    <property type="match status" value="1"/>
</dbReference>
<protein>
    <submittedName>
        <fullName evidence="16">Stabilin 1</fullName>
    </submittedName>
</protein>
<dbReference type="SUPFAM" id="SSF57196">
    <property type="entry name" value="EGF/Laminin"/>
    <property type="match status" value="2"/>
</dbReference>
<feature type="disulfide bond" evidence="10">
    <location>
        <begin position="794"/>
        <end position="803"/>
    </location>
</feature>
<keyword evidence="8" id="KW-0325">Glycoprotein</keyword>
<dbReference type="GO" id="GO:0005509">
    <property type="term" value="F:calcium ion binding"/>
    <property type="evidence" value="ECO:0007669"/>
    <property type="project" value="InterPro"/>
</dbReference>
<dbReference type="Pfam" id="PF12947">
    <property type="entry name" value="EGF_3"/>
    <property type="match status" value="7"/>
</dbReference>
<evidence type="ECO:0000256" key="7">
    <source>
        <dbReference type="ARBA" id="ARBA00023170"/>
    </source>
</evidence>
<reference evidence="16" key="1">
    <citation type="submission" date="2025-08" db="UniProtKB">
        <authorList>
            <consortium name="Ensembl"/>
        </authorList>
    </citation>
    <scope>IDENTIFICATION</scope>
</reference>
<evidence type="ECO:0000256" key="2">
    <source>
        <dbReference type="ARBA" id="ARBA00022536"/>
    </source>
</evidence>
<feature type="domain" description="FAS1" evidence="14">
    <location>
        <begin position="1601"/>
        <end position="1728"/>
    </location>
</feature>
<dbReference type="Pfam" id="PF00193">
    <property type="entry name" value="Xlink"/>
    <property type="match status" value="1"/>
</dbReference>
<dbReference type="InterPro" id="IPR016187">
    <property type="entry name" value="CTDL_fold"/>
</dbReference>